<dbReference type="Gene3D" id="3.40.50.2000">
    <property type="entry name" value="Glycogen Phosphorylase B"/>
    <property type="match status" value="2"/>
</dbReference>
<proteinExistence type="predicted"/>
<evidence type="ECO:0000313" key="3">
    <source>
        <dbReference type="EMBL" id="MFC7256499.1"/>
    </source>
</evidence>
<dbReference type="GO" id="GO:0016757">
    <property type="term" value="F:glycosyltransferase activity"/>
    <property type="evidence" value="ECO:0007669"/>
    <property type="project" value="UniProtKB-KW"/>
</dbReference>
<dbReference type="EC" id="2.4.-.-" evidence="3"/>
<dbReference type="AlphaFoldDB" id="A0ABD6A1R9"/>
<dbReference type="InterPro" id="IPR028098">
    <property type="entry name" value="Glyco_trans_4-like_N"/>
</dbReference>
<name>A0ABD6A1R9_9EURY</name>
<evidence type="ECO:0000259" key="2">
    <source>
        <dbReference type="Pfam" id="PF13579"/>
    </source>
</evidence>
<dbReference type="Pfam" id="PF13579">
    <property type="entry name" value="Glyco_trans_4_4"/>
    <property type="match status" value="1"/>
</dbReference>
<keyword evidence="4" id="KW-1185">Reference proteome</keyword>
<dbReference type="PANTHER" id="PTHR45947:SF3">
    <property type="entry name" value="SULFOQUINOVOSYL TRANSFERASE SQD2"/>
    <property type="match status" value="1"/>
</dbReference>
<evidence type="ECO:0000313" key="4">
    <source>
        <dbReference type="Proteomes" id="UP001596434"/>
    </source>
</evidence>
<feature type="domain" description="Glycosyl transferase family 1" evidence="1">
    <location>
        <begin position="179"/>
        <end position="313"/>
    </location>
</feature>
<protein>
    <submittedName>
        <fullName evidence="3">Glycosyltransferase family 4 protein</fullName>
        <ecNumber evidence="3">2.4.-.-</ecNumber>
    </submittedName>
</protein>
<comment type="caution">
    <text evidence="3">The sequence shown here is derived from an EMBL/GenBank/DDBJ whole genome shotgun (WGS) entry which is preliminary data.</text>
</comment>
<feature type="domain" description="Glycosyltransferase subfamily 4-like N-terminal" evidence="2">
    <location>
        <begin position="19"/>
        <end position="163"/>
    </location>
</feature>
<keyword evidence="3" id="KW-0328">Glycosyltransferase</keyword>
<dbReference type="RefSeq" id="WP_379705369.1">
    <property type="nucleotide sequence ID" value="NZ_JBHTAT010000001.1"/>
</dbReference>
<dbReference type="CDD" id="cd03801">
    <property type="entry name" value="GT4_PimA-like"/>
    <property type="match status" value="1"/>
</dbReference>
<dbReference type="SUPFAM" id="SSF53756">
    <property type="entry name" value="UDP-Glycosyltransferase/glycogen phosphorylase"/>
    <property type="match status" value="1"/>
</dbReference>
<reference evidence="3 4" key="1">
    <citation type="journal article" date="2019" name="Int. J. Syst. Evol. Microbiol.">
        <title>The Global Catalogue of Microorganisms (GCM) 10K type strain sequencing project: providing services to taxonomists for standard genome sequencing and annotation.</title>
        <authorList>
            <consortium name="The Broad Institute Genomics Platform"/>
            <consortium name="The Broad Institute Genome Sequencing Center for Infectious Disease"/>
            <person name="Wu L."/>
            <person name="Ma J."/>
        </authorList>
    </citation>
    <scope>NUCLEOTIDE SEQUENCE [LARGE SCALE GENOMIC DNA]</scope>
    <source>
        <strain evidence="3 4">GX21</strain>
    </source>
</reference>
<keyword evidence="3" id="KW-0808">Transferase</keyword>
<dbReference type="InterPro" id="IPR050194">
    <property type="entry name" value="Glycosyltransferase_grp1"/>
</dbReference>
<dbReference type="GeneID" id="96954890"/>
<accession>A0ABD6A1R9</accession>
<evidence type="ECO:0000259" key="1">
    <source>
        <dbReference type="Pfam" id="PF00534"/>
    </source>
</evidence>
<dbReference type="Proteomes" id="UP001596434">
    <property type="component" value="Unassembled WGS sequence"/>
</dbReference>
<dbReference type="PANTHER" id="PTHR45947">
    <property type="entry name" value="SULFOQUINOVOSYL TRANSFERASE SQD2"/>
    <property type="match status" value="1"/>
</dbReference>
<dbReference type="InterPro" id="IPR001296">
    <property type="entry name" value="Glyco_trans_1"/>
</dbReference>
<dbReference type="Pfam" id="PF00534">
    <property type="entry name" value="Glycos_transf_1"/>
    <property type="match status" value="1"/>
</dbReference>
<sequence length="354" mass="39021">MRLAFVTMTTPHHGGGWYARRSRAVAERLAARGHDVTLVCQQWWGGDHASFDFDGVTYRRVTADRSPLAFVAKLPFVLNSVRPDVIHVASEPTLAVPAAKAAARLRRTPVVAEWWTRPDDETASSWRRHWAARSPDAVFVPSGTVETTVRECGATPDSVEVIPDSVDLAGIRAAPVDPRADIVYARSLDEHANVEEFLLALAELRRREWRAAIIGDGPARAAAERMARDLRIDDRVEFLGDLPPAEQVPILKGAQVFAQTATWAPFATELLRALACGCVGVVEYQADSAAHELVEADPRGSLVTSPRELADEIVAAAELEHWTVNEDYAPYDHDAVCSRYVDCYDRLVADYGLF</sequence>
<dbReference type="EMBL" id="JBHTAT010000001">
    <property type="protein sequence ID" value="MFC7256499.1"/>
    <property type="molecule type" value="Genomic_DNA"/>
</dbReference>
<gene>
    <name evidence="3" type="ORF">ACFQKE_14530</name>
</gene>
<organism evidence="3 4">
    <name type="scientific">Haloplanus litoreus</name>
    <dbReference type="NCBI Taxonomy" id="767515"/>
    <lineage>
        <taxon>Archaea</taxon>
        <taxon>Methanobacteriati</taxon>
        <taxon>Methanobacteriota</taxon>
        <taxon>Stenosarchaea group</taxon>
        <taxon>Halobacteria</taxon>
        <taxon>Halobacteriales</taxon>
        <taxon>Haloferacaceae</taxon>
        <taxon>Haloplanus</taxon>
    </lineage>
</organism>